<reference evidence="1 2" key="1">
    <citation type="journal article" date="2016" name="Nat. Commun.">
        <title>Thousands of microbial genomes shed light on interconnected biogeochemical processes in an aquifer system.</title>
        <authorList>
            <person name="Anantharaman K."/>
            <person name="Brown C.T."/>
            <person name="Hug L.A."/>
            <person name="Sharon I."/>
            <person name="Castelle C.J."/>
            <person name="Probst A.J."/>
            <person name="Thomas B.C."/>
            <person name="Singh A."/>
            <person name="Wilkins M.J."/>
            <person name="Karaoz U."/>
            <person name="Brodie E.L."/>
            <person name="Williams K.H."/>
            <person name="Hubbard S.S."/>
            <person name="Banfield J.F."/>
        </authorList>
    </citation>
    <scope>NUCLEOTIDE SEQUENCE [LARGE SCALE GENOMIC DNA]</scope>
</reference>
<gene>
    <name evidence="1" type="ORF">A3B14_00240</name>
</gene>
<organism evidence="1 2">
    <name type="scientific">Candidatus Zambryskibacteria bacterium RIFCSPLOWO2_01_FULL_45_21</name>
    <dbReference type="NCBI Taxonomy" id="1802761"/>
    <lineage>
        <taxon>Bacteria</taxon>
        <taxon>Candidatus Zambryskiibacteriota</taxon>
    </lineage>
</organism>
<proteinExistence type="predicted"/>
<evidence type="ECO:0000313" key="1">
    <source>
        <dbReference type="EMBL" id="OHB03079.1"/>
    </source>
</evidence>
<dbReference type="Proteomes" id="UP000176800">
    <property type="component" value="Unassembled WGS sequence"/>
</dbReference>
<sequence length="209" mass="23268">MATETNSALSFAELLEAAAHLCLREAAFTDYDAFPPGSGEIKHRESHSRRGRFEQAAKMLKEGTPSVREIGLLPEDLFWAAKQAEHAKDPKSWRSRLEAAERELAGILDAEALRKLDSQETYIIYRNPSGKGGFQVRLVGADRRPRREIKASKGGPGAIVNLQITTRRKDSLDLKPLHETEDIIGGGRYFHQAIDMALTQLHHLQGQSS</sequence>
<evidence type="ECO:0000313" key="2">
    <source>
        <dbReference type="Proteomes" id="UP000176800"/>
    </source>
</evidence>
<name>A0A1G2U0Z5_9BACT</name>
<accession>A0A1G2U0Z5</accession>
<comment type="caution">
    <text evidence="1">The sequence shown here is derived from an EMBL/GenBank/DDBJ whole genome shotgun (WGS) entry which is preliminary data.</text>
</comment>
<dbReference type="EMBL" id="MHWE01000023">
    <property type="protein sequence ID" value="OHB03079.1"/>
    <property type="molecule type" value="Genomic_DNA"/>
</dbReference>
<protein>
    <submittedName>
        <fullName evidence="1">Uncharacterized protein</fullName>
    </submittedName>
</protein>
<dbReference type="AlphaFoldDB" id="A0A1G2U0Z5"/>